<keyword evidence="2" id="KW-1185">Reference proteome</keyword>
<organism evidence="1 2">
    <name type="scientific">Corynebacterium felinum</name>
    <dbReference type="NCBI Taxonomy" id="131318"/>
    <lineage>
        <taxon>Bacteria</taxon>
        <taxon>Bacillati</taxon>
        <taxon>Actinomycetota</taxon>
        <taxon>Actinomycetes</taxon>
        <taxon>Mycobacteriales</taxon>
        <taxon>Corynebacteriaceae</taxon>
        <taxon>Corynebacterium</taxon>
    </lineage>
</organism>
<comment type="caution">
    <text evidence="1">The sequence shown here is derived from an EMBL/GenBank/DDBJ whole genome shotgun (WGS) entry which is preliminary data.</text>
</comment>
<protein>
    <recommendedName>
        <fullName evidence="3">Tetratricopeptide repeat protein</fullName>
    </recommendedName>
</protein>
<sequence>MQDSSYSLEDFESLMLQAEAEEFSYQRVLLHEEALGVARSLGDEDAVAYSMAQLCLAYAYSGMLYRLPELFDETLAFIEGHLHLESRPMVIEILGCCFKFVLLAETDHPATPVSALVARLEQLREFMVEQDGCMQEYYLRSFYAYRDFGDFQLAADAFAAWQVEPKEGRFSECPSCLPIHEIRELSYQGRFAEAAELGEQVLARPEEFCQSQPLNLHMSLLQAWVHLGEISLAKKRHRVLLLSALIDPLGGEFLPDHYRFFADFADAKQDRGLRLGRAFFASNIKHWAQVETPRILMETAACAARMLYRVGSSGRRMRKVRFEGDCLPWGSMPDLMEPTVREAAQWCEELALQLAQRFDARPGLVQPHTVADIQALIRS</sequence>
<evidence type="ECO:0008006" key="3">
    <source>
        <dbReference type="Google" id="ProtNLM"/>
    </source>
</evidence>
<gene>
    <name evidence="1" type="ORF">J2S37_000310</name>
</gene>
<dbReference type="EMBL" id="JAVDYF010000001">
    <property type="protein sequence ID" value="MDR7353772.1"/>
    <property type="molecule type" value="Genomic_DNA"/>
</dbReference>
<evidence type="ECO:0000313" key="2">
    <source>
        <dbReference type="Proteomes" id="UP001183619"/>
    </source>
</evidence>
<name>A0ABU2B584_9CORY</name>
<reference evidence="1 2" key="1">
    <citation type="submission" date="2023-07" db="EMBL/GenBank/DDBJ databases">
        <title>Sequencing the genomes of 1000 actinobacteria strains.</title>
        <authorList>
            <person name="Klenk H.-P."/>
        </authorList>
    </citation>
    <scope>NUCLEOTIDE SEQUENCE [LARGE SCALE GENOMIC DNA]</scope>
    <source>
        <strain evidence="1 2">DSM 44508</strain>
    </source>
</reference>
<proteinExistence type="predicted"/>
<accession>A0ABU2B584</accession>
<dbReference type="RefSeq" id="WP_277104891.1">
    <property type="nucleotide sequence ID" value="NZ_BAAAJS010000023.1"/>
</dbReference>
<evidence type="ECO:0000313" key="1">
    <source>
        <dbReference type="EMBL" id="MDR7353772.1"/>
    </source>
</evidence>
<dbReference type="Proteomes" id="UP001183619">
    <property type="component" value="Unassembled WGS sequence"/>
</dbReference>